<reference evidence="10" key="1">
    <citation type="submission" date="2018-06" db="EMBL/GenBank/DDBJ databases">
        <authorList>
            <person name="Zhirakovskaya E."/>
        </authorList>
    </citation>
    <scope>NUCLEOTIDE SEQUENCE</scope>
</reference>
<dbReference type="GO" id="GO:0019563">
    <property type="term" value="P:glycerol catabolic process"/>
    <property type="evidence" value="ECO:0007669"/>
    <property type="project" value="TreeGrafter"/>
</dbReference>
<keyword evidence="4 10" id="KW-0418">Kinase</keyword>
<keyword evidence="2 10" id="KW-0808">Transferase</keyword>
<dbReference type="PANTHER" id="PTHR10196">
    <property type="entry name" value="SUGAR KINASE"/>
    <property type="match status" value="1"/>
</dbReference>
<keyword evidence="3" id="KW-0547">Nucleotide-binding</keyword>
<evidence type="ECO:0000259" key="8">
    <source>
        <dbReference type="Pfam" id="PF00370"/>
    </source>
</evidence>
<dbReference type="PANTHER" id="PTHR10196:SF69">
    <property type="entry name" value="GLYCEROL KINASE"/>
    <property type="match status" value="1"/>
</dbReference>
<organism evidence="10">
    <name type="scientific">hydrothermal vent metagenome</name>
    <dbReference type="NCBI Taxonomy" id="652676"/>
    <lineage>
        <taxon>unclassified sequences</taxon>
        <taxon>metagenomes</taxon>
        <taxon>ecological metagenomes</taxon>
    </lineage>
</organism>
<evidence type="ECO:0000256" key="5">
    <source>
        <dbReference type="ARBA" id="ARBA00022798"/>
    </source>
</evidence>
<accession>A0A3B1DC07</accession>
<dbReference type="Pfam" id="PF00370">
    <property type="entry name" value="FGGY_N"/>
    <property type="match status" value="1"/>
</dbReference>
<evidence type="ECO:0000256" key="4">
    <source>
        <dbReference type="ARBA" id="ARBA00022777"/>
    </source>
</evidence>
<dbReference type="InterPro" id="IPR043129">
    <property type="entry name" value="ATPase_NBD"/>
</dbReference>
<evidence type="ECO:0000256" key="6">
    <source>
        <dbReference type="ARBA" id="ARBA00022840"/>
    </source>
</evidence>
<keyword evidence="5" id="KW-0319">Glycerol metabolism</keyword>
<dbReference type="EMBL" id="UOGI01000304">
    <property type="protein sequence ID" value="VAX34373.1"/>
    <property type="molecule type" value="Genomic_DNA"/>
</dbReference>
<dbReference type="PROSITE" id="PS00933">
    <property type="entry name" value="FGGY_KINASES_1"/>
    <property type="match status" value="1"/>
</dbReference>
<dbReference type="InterPro" id="IPR018485">
    <property type="entry name" value="FGGY_C"/>
</dbReference>
<dbReference type="PROSITE" id="PS00445">
    <property type="entry name" value="FGGY_KINASES_2"/>
    <property type="match status" value="1"/>
</dbReference>
<evidence type="ECO:0000259" key="9">
    <source>
        <dbReference type="Pfam" id="PF02782"/>
    </source>
</evidence>
<evidence type="ECO:0000256" key="7">
    <source>
        <dbReference type="ARBA" id="ARBA00043149"/>
    </source>
</evidence>
<dbReference type="SUPFAM" id="SSF53067">
    <property type="entry name" value="Actin-like ATPase domain"/>
    <property type="match status" value="2"/>
</dbReference>
<feature type="non-terminal residue" evidence="10">
    <location>
        <position position="383"/>
    </location>
</feature>
<evidence type="ECO:0000256" key="1">
    <source>
        <dbReference type="ARBA" id="ARBA00009156"/>
    </source>
</evidence>
<dbReference type="GO" id="GO:0004370">
    <property type="term" value="F:glycerol kinase activity"/>
    <property type="evidence" value="ECO:0007669"/>
    <property type="project" value="TreeGrafter"/>
</dbReference>
<dbReference type="AlphaFoldDB" id="A0A3B1DC07"/>
<dbReference type="GO" id="GO:0005829">
    <property type="term" value="C:cytosol"/>
    <property type="evidence" value="ECO:0007669"/>
    <property type="project" value="TreeGrafter"/>
</dbReference>
<dbReference type="Gene3D" id="3.30.420.40">
    <property type="match status" value="2"/>
</dbReference>
<dbReference type="Pfam" id="PF02782">
    <property type="entry name" value="FGGY_C"/>
    <property type="match status" value="1"/>
</dbReference>
<sequence length="383" mass="42217">MKVVLAIDLGTTGNRVIAFSEDGTIVAKSYYEFPQIFPQPGWVEHNPFDILNTTKKALKDVISSVGIDSVVSIGITNQRETTILWDRKTGKPVYNAIVWQCRRTKEICDRLAEHSHIIREKTGLPLDPYFSATKIKWIIENIEGVREQIDKGNILFGTVDSWILWNLTGGKVHATEPGNASRTLCYNIHTLDYDDELLEIFNLPGSIFPEVKESGGHFGNTDRALTGREIPITGILGDQQASLFAQGGWEEKVVKNTYGTGLFLMTSTGKDLPGSGRLLNTIAWRIDGEVNYAMEGSIFVGGSCIQWLRDGLKIIKASADTESMAESLGSNEGVYFVPALTGLGAPYWDPTARGMIIGITRGTGREHFARAALEAIAYQTRDV</sequence>
<keyword evidence="6" id="KW-0067">ATP-binding</keyword>
<feature type="domain" description="Carbohydrate kinase FGGY C-terminal" evidence="9">
    <location>
        <begin position="255"/>
        <end position="382"/>
    </location>
</feature>
<dbReference type="FunFam" id="3.30.420.40:FF:000008">
    <property type="entry name" value="Glycerol kinase"/>
    <property type="match status" value="1"/>
</dbReference>
<comment type="similarity">
    <text evidence="1">Belongs to the FGGY kinase family.</text>
</comment>
<dbReference type="InterPro" id="IPR018484">
    <property type="entry name" value="FGGY_N"/>
</dbReference>
<dbReference type="GO" id="GO:0005524">
    <property type="term" value="F:ATP binding"/>
    <property type="evidence" value="ECO:0007669"/>
    <property type="project" value="UniProtKB-KW"/>
</dbReference>
<evidence type="ECO:0000256" key="3">
    <source>
        <dbReference type="ARBA" id="ARBA00022741"/>
    </source>
</evidence>
<name>A0A3B1DC07_9ZZZZ</name>
<feature type="domain" description="Carbohydrate kinase FGGY N-terminal" evidence="8">
    <location>
        <begin position="4"/>
        <end position="244"/>
    </location>
</feature>
<evidence type="ECO:0000256" key="2">
    <source>
        <dbReference type="ARBA" id="ARBA00022679"/>
    </source>
</evidence>
<evidence type="ECO:0000313" key="10">
    <source>
        <dbReference type="EMBL" id="VAX34373.1"/>
    </source>
</evidence>
<proteinExistence type="inferred from homology"/>
<dbReference type="NCBIfam" id="NF000756">
    <property type="entry name" value="PRK00047.1"/>
    <property type="match status" value="1"/>
</dbReference>
<dbReference type="InterPro" id="IPR018483">
    <property type="entry name" value="Carb_kinase_FGGY_CS"/>
</dbReference>
<protein>
    <recommendedName>
        <fullName evidence="7">ATP:glycerol 3-phosphotransferase</fullName>
    </recommendedName>
</protein>
<gene>
    <name evidence="10" type="ORF">MNBD_NITROSPIRAE03-745</name>
</gene>